<comment type="caution">
    <text evidence="1">The sequence shown here is derived from an EMBL/GenBank/DDBJ whole genome shotgun (WGS) entry which is preliminary data.</text>
</comment>
<keyword evidence="2" id="KW-1185">Reference proteome</keyword>
<gene>
    <name evidence="1" type="ORF">BpHYR1_020500</name>
</gene>
<dbReference type="Proteomes" id="UP000276133">
    <property type="component" value="Unassembled WGS sequence"/>
</dbReference>
<evidence type="ECO:0000313" key="2">
    <source>
        <dbReference type="Proteomes" id="UP000276133"/>
    </source>
</evidence>
<organism evidence="1 2">
    <name type="scientific">Brachionus plicatilis</name>
    <name type="common">Marine rotifer</name>
    <name type="synonym">Brachionus muelleri</name>
    <dbReference type="NCBI Taxonomy" id="10195"/>
    <lineage>
        <taxon>Eukaryota</taxon>
        <taxon>Metazoa</taxon>
        <taxon>Spiralia</taxon>
        <taxon>Gnathifera</taxon>
        <taxon>Rotifera</taxon>
        <taxon>Eurotatoria</taxon>
        <taxon>Monogononta</taxon>
        <taxon>Pseudotrocha</taxon>
        <taxon>Ploima</taxon>
        <taxon>Brachionidae</taxon>
        <taxon>Brachionus</taxon>
    </lineage>
</organism>
<dbReference type="EMBL" id="REGN01006537">
    <property type="protein sequence ID" value="RNA09133.1"/>
    <property type="molecule type" value="Genomic_DNA"/>
</dbReference>
<reference evidence="1 2" key="1">
    <citation type="journal article" date="2018" name="Sci. Rep.">
        <title>Genomic signatures of local adaptation to the degree of environmental predictability in rotifers.</title>
        <authorList>
            <person name="Franch-Gras L."/>
            <person name="Hahn C."/>
            <person name="Garcia-Roger E.M."/>
            <person name="Carmona M.J."/>
            <person name="Serra M."/>
            <person name="Gomez A."/>
        </authorList>
    </citation>
    <scope>NUCLEOTIDE SEQUENCE [LARGE SCALE GENOMIC DNA]</scope>
    <source>
        <strain evidence="1">HYR1</strain>
    </source>
</reference>
<sequence>MTGHVFGGSETESDAITECLNLFDRKKKLPNDTKFIQTVNDTITFLKFPKENSKSIIFLFGCVSGMLIRKLTKYIIAINFSQSWQSRVVDTTLDSGKSDQMIFCIVFELIFSDE</sequence>
<dbReference type="AlphaFoldDB" id="A0A3M7QCW0"/>
<name>A0A3M7QCW0_BRAPC</name>
<accession>A0A3M7QCW0</accession>
<proteinExistence type="predicted"/>
<protein>
    <submittedName>
        <fullName evidence="1">Uncharacterized protein</fullName>
    </submittedName>
</protein>
<evidence type="ECO:0000313" key="1">
    <source>
        <dbReference type="EMBL" id="RNA09133.1"/>
    </source>
</evidence>